<dbReference type="Gene3D" id="3.40.50.300">
    <property type="entry name" value="P-loop containing nucleotide triphosphate hydrolases"/>
    <property type="match status" value="1"/>
</dbReference>
<comment type="caution">
    <text evidence="1">The sequence shown here is derived from an EMBL/GenBank/DDBJ whole genome shotgun (WGS) entry which is preliminary data.</text>
</comment>
<reference evidence="2" key="1">
    <citation type="journal article" date="2019" name="Int. J. Syst. Evol. Microbiol.">
        <title>The Global Catalogue of Microorganisms (GCM) 10K type strain sequencing project: providing services to taxonomists for standard genome sequencing and annotation.</title>
        <authorList>
            <consortium name="The Broad Institute Genomics Platform"/>
            <consortium name="The Broad Institute Genome Sequencing Center for Infectious Disease"/>
            <person name="Wu L."/>
            <person name="Ma J."/>
        </authorList>
    </citation>
    <scope>NUCLEOTIDE SEQUENCE [LARGE SCALE GENOMIC DNA]</scope>
    <source>
        <strain evidence="2">KCTC 42739</strain>
    </source>
</reference>
<evidence type="ECO:0000313" key="2">
    <source>
        <dbReference type="Proteomes" id="UP001595713"/>
    </source>
</evidence>
<protein>
    <submittedName>
        <fullName evidence="1">Sulfotransferase</fullName>
    </submittedName>
</protein>
<keyword evidence="2" id="KW-1185">Reference proteome</keyword>
<gene>
    <name evidence="1" type="ORF">ACFONA_11715</name>
</gene>
<dbReference type="Proteomes" id="UP001595713">
    <property type="component" value="Unassembled WGS sequence"/>
</dbReference>
<dbReference type="RefSeq" id="WP_261294197.1">
    <property type="nucleotide sequence ID" value="NZ_JANQBK010000005.1"/>
</dbReference>
<organism evidence="1 2">
    <name type="scientific">Sphingomonas hylomeconis</name>
    <dbReference type="NCBI Taxonomy" id="1395958"/>
    <lineage>
        <taxon>Bacteria</taxon>
        <taxon>Pseudomonadati</taxon>
        <taxon>Pseudomonadota</taxon>
        <taxon>Alphaproteobacteria</taxon>
        <taxon>Sphingomonadales</taxon>
        <taxon>Sphingomonadaceae</taxon>
        <taxon>Sphingomonas</taxon>
    </lineage>
</organism>
<proteinExistence type="predicted"/>
<dbReference type="InterPro" id="IPR027417">
    <property type="entry name" value="P-loop_NTPase"/>
</dbReference>
<sequence>MSDTAMSLDHLRAAILADDGLQQRLITLYDPAAFVPAVLEFAATHDIAMDANTLRAALAVDPAGIDRFMPRAATGLAWPGLRYLPVALSSSATELTIDWINVDGRLTAPFYQETIQQSRHRPLNQLIRPRTPLAQLAPLAPADGRRVPSGFVFHMSRCGSTLVAQMLAADPANIVVSEAPPLDQIIQLLQARPDMPIEQRAEILRAFVAAFGRERYGESGDFVIKLDSWHTIALPLLRRAFPETPWVYLYRDPIEVLVSHARMPGLQAVPGTMPGVYDIPDEDRLHPTDYTATVLAQIGTAALDHFALGGGLLINYDALPQAIETQILPHFGIAPSAAGLAAMRAAAARNSKAPGDTFVADTAQKQREATPVIRAAAEIVADSYAGLERLRRGDIAVR</sequence>
<name>A0ABV7SVC0_9SPHN</name>
<accession>A0ABV7SVC0</accession>
<dbReference type="Pfam" id="PF13469">
    <property type="entry name" value="Sulfotransfer_3"/>
    <property type="match status" value="1"/>
</dbReference>
<dbReference type="SUPFAM" id="SSF52540">
    <property type="entry name" value="P-loop containing nucleoside triphosphate hydrolases"/>
    <property type="match status" value="1"/>
</dbReference>
<dbReference type="EMBL" id="JBHRXP010000007">
    <property type="protein sequence ID" value="MFC3580831.1"/>
    <property type="molecule type" value="Genomic_DNA"/>
</dbReference>
<evidence type="ECO:0000313" key="1">
    <source>
        <dbReference type="EMBL" id="MFC3580831.1"/>
    </source>
</evidence>